<feature type="compositionally biased region" description="Acidic residues" evidence="1">
    <location>
        <begin position="365"/>
        <end position="378"/>
    </location>
</feature>
<keyword evidence="4" id="KW-1185">Reference proteome</keyword>
<gene>
    <name evidence="3" type="ORF">PVK06_001538</name>
</gene>
<comment type="caution">
    <text evidence="3">The sequence shown here is derived from an EMBL/GenBank/DDBJ whole genome shotgun (WGS) entry which is preliminary data.</text>
</comment>
<name>A0ABR0R197_GOSAR</name>
<evidence type="ECO:0000259" key="2">
    <source>
        <dbReference type="Pfam" id="PF12776"/>
    </source>
</evidence>
<sequence>MSRAYQIGGLIVPDSATKINSHHTAIPKINWSFQQQFGSQILLITGKEIPLLQAVSTPPQSKTDKPVITSFIDPTLSSFFDHGIVYVPLFTSCKFQYSKDGNVTALIWGASAQSRSDRQKDRVETNPEQLAAASVNLVGHSTMQCSTLMRLMYIILSCLELPLTFAYPTPEFPTPNFEYHTAFDGVVFGTMVKTRKFVEGDSTLATKAVWDDELTLIFCELCVNEVNAGNRPTTHLNSKGWENVVALFQAKTQKNYGKPQLKNKWDTLKKECRLWRELLKDSIGIGWCPSKRTVDATEEWWAEKIQENPDFKGFKKKGIEPRLNDLMWQMFGGIVATGENAWAPSSGVLPSGVPMGDDTPNEGFGDSDENSNENEDIPPNEVPSNPSHETPNRRKETLGVVHGKGKKSSSSRKSLRNSLATHIEKLCESMASPRKSVNEIIFPHSEYSISNAMDALRDLEDEIPKKKELYYFAIKMFQIPVKREVFLNLYPDVRVWWLRREYAEQNPIVSFSSLVMDEFNNMYNSFYMNYNTHELSEEAQRRIATIVTQVQHNNYHEEEEQVLSSTQLNPLKVNSRKYRTIFDMIQDIGLTLSRILLQALRKQQLKFPHPPPGKYYLVDSEYPQMASFLGPYRGERYHLPDFHRGNHRATGKKEIFNHAHSSLRSVIERTFGV</sequence>
<dbReference type="Pfam" id="PF12776">
    <property type="entry name" value="Myb_DNA-bind_3"/>
    <property type="match status" value="1"/>
</dbReference>
<dbReference type="PANTHER" id="PTHR31704:SF37">
    <property type="entry name" value="HEAT SHOCK PROTEIN"/>
    <property type="match status" value="1"/>
</dbReference>
<proteinExistence type="predicted"/>
<dbReference type="Proteomes" id="UP001358586">
    <property type="component" value="Chromosome 1"/>
</dbReference>
<accession>A0ABR0R197</accession>
<reference evidence="3 4" key="1">
    <citation type="submission" date="2023-03" db="EMBL/GenBank/DDBJ databases">
        <title>WGS of Gossypium arboreum.</title>
        <authorList>
            <person name="Yu D."/>
        </authorList>
    </citation>
    <scope>NUCLEOTIDE SEQUENCE [LARGE SCALE GENOMIC DNA]</scope>
    <source>
        <tissue evidence="3">Leaf</tissue>
    </source>
</reference>
<feature type="domain" description="Myb/SANT-like" evidence="2">
    <location>
        <begin position="210"/>
        <end position="303"/>
    </location>
</feature>
<dbReference type="InterPro" id="IPR024752">
    <property type="entry name" value="Myb/SANT-like_dom"/>
</dbReference>
<feature type="compositionally biased region" description="Basic residues" evidence="1">
    <location>
        <begin position="403"/>
        <end position="415"/>
    </location>
</feature>
<protein>
    <recommendedName>
        <fullName evidence="2">Myb/SANT-like domain-containing protein</fullName>
    </recommendedName>
</protein>
<organism evidence="3 4">
    <name type="scientific">Gossypium arboreum</name>
    <name type="common">Tree cotton</name>
    <name type="synonym">Gossypium nanking</name>
    <dbReference type="NCBI Taxonomy" id="29729"/>
    <lineage>
        <taxon>Eukaryota</taxon>
        <taxon>Viridiplantae</taxon>
        <taxon>Streptophyta</taxon>
        <taxon>Embryophyta</taxon>
        <taxon>Tracheophyta</taxon>
        <taxon>Spermatophyta</taxon>
        <taxon>Magnoliopsida</taxon>
        <taxon>eudicotyledons</taxon>
        <taxon>Gunneridae</taxon>
        <taxon>Pentapetalae</taxon>
        <taxon>rosids</taxon>
        <taxon>malvids</taxon>
        <taxon>Malvales</taxon>
        <taxon>Malvaceae</taxon>
        <taxon>Malvoideae</taxon>
        <taxon>Gossypium</taxon>
    </lineage>
</organism>
<evidence type="ECO:0000313" key="4">
    <source>
        <dbReference type="Proteomes" id="UP001358586"/>
    </source>
</evidence>
<feature type="region of interest" description="Disordered" evidence="1">
    <location>
        <begin position="346"/>
        <end position="415"/>
    </location>
</feature>
<dbReference type="EMBL" id="JARKNE010000001">
    <property type="protein sequence ID" value="KAK5845365.1"/>
    <property type="molecule type" value="Genomic_DNA"/>
</dbReference>
<dbReference type="PANTHER" id="PTHR31704">
    <property type="entry name" value="MYB/SANT-LIKE DNA-BINDING DOMAIN PROTEIN-RELATED"/>
    <property type="match status" value="1"/>
</dbReference>
<evidence type="ECO:0000256" key="1">
    <source>
        <dbReference type="SAM" id="MobiDB-lite"/>
    </source>
</evidence>
<evidence type="ECO:0000313" key="3">
    <source>
        <dbReference type="EMBL" id="KAK5845365.1"/>
    </source>
</evidence>